<reference evidence="1" key="2">
    <citation type="submission" date="2020-09" db="EMBL/GenBank/DDBJ databases">
        <authorList>
            <person name="Sun Q."/>
            <person name="Ohkuma M."/>
        </authorList>
    </citation>
    <scope>NUCLEOTIDE SEQUENCE</scope>
    <source>
        <strain evidence="1">JCM 4815</strain>
    </source>
</reference>
<proteinExistence type="predicted"/>
<reference evidence="1" key="1">
    <citation type="journal article" date="2014" name="Int. J. Syst. Evol. Microbiol.">
        <title>Complete genome sequence of Corynebacterium casei LMG S-19264T (=DSM 44701T), isolated from a smear-ripened cheese.</title>
        <authorList>
            <consortium name="US DOE Joint Genome Institute (JGI-PGF)"/>
            <person name="Walter F."/>
            <person name="Albersmeier A."/>
            <person name="Kalinowski J."/>
            <person name="Ruckert C."/>
        </authorList>
    </citation>
    <scope>NUCLEOTIDE SEQUENCE</scope>
    <source>
        <strain evidence="1">JCM 4815</strain>
    </source>
</reference>
<accession>A0A918QG37</accession>
<keyword evidence="2" id="KW-1185">Reference proteome</keyword>
<gene>
    <name evidence="1" type="ORF">GCM10010365_76260</name>
</gene>
<dbReference type="RefSeq" id="WP_189867526.1">
    <property type="nucleotide sequence ID" value="NZ_BMVW01000038.1"/>
</dbReference>
<name>A0A918QG37_9ACTN</name>
<evidence type="ECO:0008006" key="3">
    <source>
        <dbReference type="Google" id="ProtNLM"/>
    </source>
</evidence>
<evidence type="ECO:0000313" key="2">
    <source>
        <dbReference type="Proteomes" id="UP000622166"/>
    </source>
</evidence>
<dbReference type="Proteomes" id="UP000622166">
    <property type="component" value="Unassembled WGS sequence"/>
</dbReference>
<protein>
    <recommendedName>
        <fullName evidence="3">RacP protein</fullName>
    </recommendedName>
</protein>
<comment type="caution">
    <text evidence="1">The sequence shown here is derived from an EMBL/GenBank/DDBJ whole genome shotgun (WGS) entry which is preliminary data.</text>
</comment>
<dbReference type="EMBL" id="BMVW01000038">
    <property type="protein sequence ID" value="GGZ44700.1"/>
    <property type="molecule type" value="Genomic_DNA"/>
</dbReference>
<dbReference type="AlphaFoldDB" id="A0A918QG37"/>
<evidence type="ECO:0000313" key="1">
    <source>
        <dbReference type="EMBL" id="GGZ44700.1"/>
    </source>
</evidence>
<sequence length="138" mass="15456">MPRRAGCPAHVHGDAVRKALLEARPEGLTLAQLCRATKRSPAQVWAGLRYLRKVAAKEGLPPVTCNREKGFQLSDDPEVWIAYERALFHAELNRITNVLTGIVTPHARKAPEDEWVRLVVDQLSGVKATLEVLTRMER</sequence>
<organism evidence="1 2">
    <name type="scientific">Streptomyces poonensis</name>
    <dbReference type="NCBI Taxonomy" id="68255"/>
    <lineage>
        <taxon>Bacteria</taxon>
        <taxon>Bacillati</taxon>
        <taxon>Actinomycetota</taxon>
        <taxon>Actinomycetes</taxon>
        <taxon>Kitasatosporales</taxon>
        <taxon>Streptomycetaceae</taxon>
        <taxon>Streptomyces</taxon>
    </lineage>
</organism>